<dbReference type="GO" id="GO:0006950">
    <property type="term" value="P:response to stress"/>
    <property type="evidence" value="ECO:0007669"/>
    <property type="project" value="UniProtKB-ARBA"/>
</dbReference>
<dbReference type="Pfam" id="PF14559">
    <property type="entry name" value="TPR_19"/>
    <property type="match status" value="1"/>
</dbReference>
<dbReference type="Gene3D" id="1.25.40.10">
    <property type="entry name" value="Tetratricopeptide repeat domain"/>
    <property type="match status" value="2"/>
</dbReference>
<evidence type="ECO:0000313" key="10">
    <source>
        <dbReference type="Proteomes" id="UP000621856"/>
    </source>
</evidence>
<feature type="domain" description="Thioredoxin" evidence="7">
    <location>
        <begin position="5"/>
        <end position="130"/>
    </location>
</feature>
<reference evidence="8" key="3">
    <citation type="submission" date="2020-09" db="EMBL/GenBank/DDBJ databases">
        <authorList>
            <person name="Sun Q."/>
            <person name="Zhou Y."/>
        </authorList>
    </citation>
    <scope>NUCLEOTIDE SEQUENCE</scope>
    <source>
        <strain evidence="8">CGMCC 1.14984</strain>
    </source>
</reference>
<keyword evidence="5" id="KW-0676">Redox-active center</keyword>
<dbReference type="FunFam" id="3.40.30.10:FF:000001">
    <property type="entry name" value="Thioredoxin"/>
    <property type="match status" value="1"/>
</dbReference>
<dbReference type="InterPro" id="IPR005746">
    <property type="entry name" value="Thioredoxin"/>
</dbReference>
<accession>A0A8J3EPG8</accession>
<reference evidence="9 11" key="2">
    <citation type="submission" date="2020-02" db="EMBL/GenBank/DDBJ databases">
        <title>Genome sequence of Parvularcula flava strain NH6-79.</title>
        <authorList>
            <person name="Abdul Karim M.H."/>
            <person name="Lam M.Q."/>
            <person name="Chen S.J."/>
            <person name="Yahya A."/>
            <person name="Shahir S."/>
            <person name="Shamsir M.S."/>
            <person name="Chong C.S."/>
        </authorList>
    </citation>
    <scope>NUCLEOTIDE SEQUENCE [LARGE SCALE GENOMIC DNA]</scope>
    <source>
        <strain evidence="9 11">NH6-79</strain>
    </source>
</reference>
<dbReference type="Proteomes" id="UP000818603">
    <property type="component" value="Unassembled WGS sequence"/>
</dbReference>
<evidence type="ECO:0000256" key="1">
    <source>
        <dbReference type="ARBA" id="ARBA00008987"/>
    </source>
</evidence>
<comment type="similarity">
    <text evidence="1">Belongs to the thioredoxin family.</text>
</comment>
<dbReference type="GO" id="GO:0015035">
    <property type="term" value="F:protein-disulfide reductase activity"/>
    <property type="evidence" value="ECO:0007669"/>
    <property type="project" value="UniProtKB-UniRule"/>
</dbReference>
<reference evidence="8" key="1">
    <citation type="journal article" date="2014" name="Int. J. Syst. Evol. Microbiol.">
        <title>Complete genome sequence of Corynebacterium casei LMG S-19264T (=DSM 44701T), isolated from a smear-ripened cheese.</title>
        <authorList>
            <consortium name="US DOE Joint Genome Institute (JGI-PGF)"/>
            <person name="Walter F."/>
            <person name="Albersmeier A."/>
            <person name="Kalinowski J."/>
            <person name="Ruckert C."/>
        </authorList>
    </citation>
    <scope>NUCLEOTIDE SEQUENCE</scope>
    <source>
        <strain evidence="8">CGMCC 1.14984</strain>
    </source>
</reference>
<keyword evidence="11" id="KW-1185">Reference proteome</keyword>
<dbReference type="PROSITE" id="PS51352">
    <property type="entry name" value="THIOREDOXIN_2"/>
    <property type="match status" value="1"/>
</dbReference>
<keyword evidence="2" id="KW-0813">Transport</keyword>
<gene>
    <name evidence="9" type="primary">trxA</name>
    <name evidence="9" type="ORF">FF098_009500</name>
    <name evidence="8" type="ORF">GCM10011355_19130</name>
</gene>
<dbReference type="PROSITE" id="PS00194">
    <property type="entry name" value="THIOREDOXIN_1"/>
    <property type="match status" value="1"/>
</dbReference>
<dbReference type="PANTHER" id="PTHR45663:SF11">
    <property type="entry name" value="GEO12009P1"/>
    <property type="match status" value="1"/>
</dbReference>
<comment type="caution">
    <text evidence="8">The sequence shown here is derived from an EMBL/GenBank/DDBJ whole genome shotgun (WGS) entry which is preliminary data.</text>
</comment>
<dbReference type="Gene3D" id="3.40.30.10">
    <property type="entry name" value="Glutaredoxin"/>
    <property type="match status" value="1"/>
</dbReference>
<dbReference type="GO" id="GO:0045454">
    <property type="term" value="P:cell redox homeostasis"/>
    <property type="evidence" value="ECO:0007669"/>
    <property type="project" value="TreeGrafter"/>
</dbReference>
<dbReference type="PRINTS" id="PR00421">
    <property type="entry name" value="THIOREDOXIN"/>
</dbReference>
<dbReference type="Pfam" id="PF00085">
    <property type="entry name" value="Thioredoxin"/>
    <property type="match status" value="1"/>
</dbReference>
<evidence type="ECO:0000256" key="5">
    <source>
        <dbReference type="ARBA" id="ARBA00023284"/>
    </source>
</evidence>
<protein>
    <recommendedName>
        <fullName evidence="6">Thioredoxin</fullName>
    </recommendedName>
</protein>
<dbReference type="EMBL" id="BMGZ01000002">
    <property type="protein sequence ID" value="GGH97574.1"/>
    <property type="molecule type" value="Genomic_DNA"/>
</dbReference>
<sequence length="321" mass="33851">MTDIIGAGNGAPADTPTTGQADLIKDATIESFADDVMKASQEVPVIVDFWAPWCGPCKTLGPMLEKAVTALNGKVKMVKVDIDQNQMLAQQLRIQSVPTVMAFVGGRPVDGFAGAIPESEISSFLQRAIQMGEQMGLGGAPTDGPDPEEALTVADQSFNDGDLNTAAQLYGGVAEMLEEDDKLRSRALAGLARCYMASGNLDQARQILDQVPAAHAGEQAVASAKAALDLSAGDGADLAEAQSRAEADPDDLQAQYDYAVAQIGAGQMEEAGDTLLGIIARERDWNEDAARKKLITIFDALGATNPVTLKIRRKLSSILFS</sequence>
<proteinExistence type="inferred from homology"/>
<keyword evidence="3" id="KW-0249">Electron transport</keyword>
<dbReference type="AlphaFoldDB" id="A0A8J3EPG8"/>
<dbReference type="Pfam" id="PF14561">
    <property type="entry name" value="TPR_20"/>
    <property type="match status" value="1"/>
</dbReference>
<dbReference type="NCBIfam" id="TIGR01068">
    <property type="entry name" value="thioredoxin"/>
    <property type="match status" value="1"/>
</dbReference>
<evidence type="ECO:0000313" key="11">
    <source>
        <dbReference type="Proteomes" id="UP000818603"/>
    </source>
</evidence>
<dbReference type="SUPFAM" id="SSF52833">
    <property type="entry name" value="Thioredoxin-like"/>
    <property type="match status" value="1"/>
</dbReference>
<dbReference type="InterPro" id="IPR011990">
    <property type="entry name" value="TPR-like_helical_dom_sf"/>
</dbReference>
<organism evidence="8 10">
    <name type="scientific">Aquisalinus luteolus</name>
    <dbReference type="NCBI Taxonomy" id="1566827"/>
    <lineage>
        <taxon>Bacteria</taxon>
        <taxon>Pseudomonadati</taxon>
        <taxon>Pseudomonadota</taxon>
        <taxon>Alphaproteobacteria</taxon>
        <taxon>Parvularculales</taxon>
        <taxon>Parvularculaceae</taxon>
        <taxon>Aquisalinus</taxon>
    </lineage>
</organism>
<evidence type="ECO:0000313" key="9">
    <source>
        <dbReference type="EMBL" id="NHK28137.1"/>
    </source>
</evidence>
<dbReference type="PANTHER" id="PTHR45663">
    <property type="entry name" value="GEO12009P1"/>
    <property type="match status" value="1"/>
</dbReference>
<dbReference type="CDD" id="cd02947">
    <property type="entry name" value="TRX_family"/>
    <property type="match status" value="1"/>
</dbReference>
<evidence type="ECO:0000256" key="4">
    <source>
        <dbReference type="ARBA" id="ARBA00023157"/>
    </source>
</evidence>
<evidence type="ECO:0000256" key="6">
    <source>
        <dbReference type="NCBIfam" id="TIGR01068"/>
    </source>
</evidence>
<dbReference type="InterPro" id="IPR036249">
    <property type="entry name" value="Thioredoxin-like_sf"/>
</dbReference>
<evidence type="ECO:0000256" key="2">
    <source>
        <dbReference type="ARBA" id="ARBA00022448"/>
    </source>
</evidence>
<keyword evidence="4" id="KW-1015">Disulfide bond</keyword>
<dbReference type="InterPro" id="IPR017937">
    <property type="entry name" value="Thioredoxin_CS"/>
</dbReference>
<name>A0A8J3EPG8_9PROT</name>
<dbReference type="SUPFAM" id="SSF48452">
    <property type="entry name" value="TPR-like"/>
    <property type="match status" value="1"/>
</dbReference>
<dbReference type="Proteomes" id="UP000621856">
    <property type="component" value="Unassembled WGS sequence"/>
</dbReference>
<dbReference type="InterPro" id="IPR013766">
    <property type="entry name" value="Thioredoxin_domain"/>
</dbReference>
<dbReference type="EMBL" id="VCJR02000002">
    <property type="protein sequence ID" value="NHK28137.1"/>
    <property type="molecule type" value="Genomic_DNA"/>
</dbReference>
<evidence type="ECO:0000256" key="3">
    <source>
        <dbReference type="ARBA" id="ARBA00022982"/>
    </source>
</evidence>
<evidence type="ECO:0000259" key="7">
    <source>
        <dbReference type="PROSITE" id="PS51352"/>
    </source>
</evidence>
<dbReference type="GO" id="GO:0005829">
    <property type="term" value="C:cytosol"/>
    <property type="evidence" value="ECO:0007669"/>
    <property type="project" value="TreeGrafter"/>
</dbReference>
<dbReference type="RefSeq" id="WP_155139891.1">
    <property type="nucleotide sequence ID" value="NZ_BMGZ01000002.1"/>
</dbReference>
<evidence type="ECO:0000313" key="8">
    <source>
        <dbReference type="EMBL" id="GGH97574.1"/>
    </source>
</evidence>